<evidence type="ECO:0000313" key="2">
    <source>
        <dbReference type="EMBL" id="CAC5410486.1"/>
    </source>
</evidence>
<sequence length="262" mass="30990">MYSDECVPGTHILDSQEIEKLFKAEVMKITRKKTYIGMWQDFALSSVLCRRVYSVYPLQGNTNVRNDLHRLDEPRERKSAHVAYIMWTTTRTDMLQLNWDPNLFVSVLPVDNPNTTNIPTELQRWRLMWLRKIEDRREKEDKSDSEVNHQEYSSDNKSSHQIEHGTDESASRKEHEKEVEHPATTEKIRQTPEESIFLESQDNMPDRKTILTIKHMVLWDIKISNTSKVKRVQKWDVEKENEFLECIDKDKISDLVAELESV</sequence>
<name>A0A6J8DR56_MYTCO</name>
<dbReference type="OrthoDB" id="6160292at2759"/>
<evidence type="ECO:0000313" key="3">
    <source>
        <dbReference type="Proteomes" id="UP000507470"/>
    </source>
</evidence>
<evidence type="ECO:0000256" key="1">
    <source>
        <dbReference type="SAM" id="MobiDB-lite"/>
    </source>
</evidence>
<feature type="compositionally biased region" description="Basic and acidic residues" evidence="1">
    <location>
        <begin position="138"/>
        <end position="192"/>
    </location>
</feature>
<gene>
    <name evidence="2" type="ORF">MCOR_43669</name>
</gene>
<protein>
    <submittedName>
        <fullName evidence="2">Uncharacterized protein</fullName>
    </submittedName>
</protein>
<dbReference type="Proteomes" id="UP000507470">
    <property type="component" value="Unassembled WGS sequence"/>
</dbReference>
<organism evidence="2 3">
    <name type="scientific">Mytilus coruscus</name>
    <name type="common">Sea mussel</name>
    <dbReference type="NCBI Taxonomy" id="42192"/>
    <lineage>
        <taxon>Eukaryota</taxon>
        <taxon>Metazoa</taxon>
        <taxon>Spiralia</taxon>
        <taxon>Lophotrochozoa</taxon>
        <taxon>Mollusca</taxon>
        <taxon>Bivalvia</taxon>
        <taxon>Autobranchia</taxon>
        <taxon>Pteriomorphia</taxon>
        <taxon>Mytilida</taxon>
        <taxon>Mytiloidea</taxon>
        <taxon>Mytilidae</taxon>
        <taxon>Mytilinae</taxon>
        <taxon>Mytilus</taxon>
    </lineage>
</organism>
<dbReference type="EMBL" id="CACVKT020007772">
    <property type="protein sequence ID" value="CAC5410486.1"/>
    <property type="molecule type" value="Genomic_DNA"/>
</dbReference>
<feature type="region of interest" description="Disordered" evidence="1">
    <location>
        <begin position="138"/>
        <end position="196"/>
    </location>
</feature>
<reference evidence="2 3" key="1">
    <citation type="submission" date="2020-06" db="EMBL/GenBank/DDBJ databases">
        <authorList>
            <person name="Li R."/>
            <person name="Bekaert M."/>
        </authorList>
    </citation>
    <scope>NUCLEOTIDE SEQUENCE [LARGE SCALE GENOMIC DNA]</scope>
    <source>
        <strain evidence="3">wild</strain>
    </source>
</reference>
<accession>A0A6J8DR56</accession>
<proteinExistence type="predicted"/>
<keyword evidence="3" id="KW-1185">Reference proteome</keyword>
<dbReference type="AlphaFoldDB" id="A0A6J8DR56"/>